<dbReference type="OrthoDB" id="548795at2759"/>
<proteinExistence type="predicted"/>
<keyword evidence="2" id="KW-1185">Reference proteome</keyword>
<evidence type="ECO:0008006" key="3">
    <source>
        <dbReference type="Google" id="ProtNLM"/>
    </source>
</evidence>
<dbReference type="AlphaFoldDB" id="A0A1R2C318"/>
<name>A0A1R2C318_9CILI</name>
<evidence type="ECO:0000313" key="2">
    <source>
        <dbReference type="Proteomes" id="UP000187209"/>
    </source>
</evidence>
<evidence type="ECO:0000313" key="1">
    <source>
        <dbReference type="EMBL" id="OMJ83407.1"/>
    </source>
</evidence>
<sequence length="218" mass="25597">MLTTNETKGELQEQKPSISHLLYICEISKVNPQGFFTFQDEVNYWKKHNNLLFNGLLINSENYIIHLVEGSTETLYHLVKLTEDLIKKNSTYFSGLTFPIFIQKISRTLFKNWTIISCEPFKNNEEDLEKYLPEVVSWSLYYNLVDIGSKYGHLNSLDICKEIMKMPRIKKLFLKQKILKILLSDKFPSLQDFIEVYVSPIDICVDSEMMWQEGLVFS</sequence>
<dbReference type="PANTHER" id="PTHR34035:SF1">
    <property type="entry name" value="TESTIS-EXPRESSED PROTEIN 47"/>
    <property type="match status" value="1"/>
</dbReference>
<dbReference type="InterPro" id="IPR055308">
    <property type="entry name" value="TEX47-like"/>
</dbReference>
<organism evidence="1 2">
    <name type="scientific">Stentor coeruleus</name>
    <dbReference type="NCBI Taxonomy" id="5963"/>
    <lineage>
        <taxon>Eukaryota</taxon>
        <taxon>Sar</taxon>
        <taxon>Alveolata</taxon>
        <taxon>Ciliophora</taxon>
        <taxon>Postciliodesmatophora</taxon>
        <taxon>Heterotrichea</taxon>
        <taxon>Heterotrichida</taxon>
        <taxon>Stentoridae</taxon>
        <taxon>Stentor</taxon>
    </lineage>
</organism>
<gene>
    <name evidence="1" type="ORF">SteCoe_15675</name>
</gene>
<dbReference type="PANTHER" id="PTHR34035">
    <property type="entry name" value="TESTIS-EXPRESSED PROTEIN 47"/>
    <property type="match status" value="1"/>
</dbReference>
<accession>A0A1R2C318</accession>
<dbReference type="Pfam" id="PF24787">
    <property type="entry name" value="TEX47"/>
    <property type="match status" value="1"/>
</dbReference>
<dbReference type="EMBL" id="MPUH01000305">
    <property type="protein sequence ID" value="OMJ83407.1"/>
    <property type="molecule type" value="Genomic_DNA"/>
</dbReference>
<protein>
    <recommendedName>
        <fullName evidence="3">BLUF domain-containing protein</fullName>
    </recommendedName>
</protein>
<comment type="caution">
    <text evidence="1">The sequence shown here is derived from an EMBL/GenBank/DDBJ whole genome shotgun (WGS) entry which is preliminary data.</text>
</comment>
<reference evidence="1 2" key="1">
    <citation type="submission" date="2016-11" db="EMBL/GenBank/DDBJ databases">
        <title>The macronuclear genome of Stentor coeruleus: a giant cell with tiny introns.</title>
        <authorList>
            <person name="Slabodnick M."/>
            <person name="Ruby J.G."/>
            <person name="Reiff S.B."/>
            <person name="Swart E.C."/>
            <person name="Gosai S."/>
            <person name="Prabakaran S."/>
            <person name="Witkowska E."/>
            <person name="Larue G.E."/>
            <person name="Fisher S."/>
            <person name="Freeman R.M."/>
            <person name="Gunawardena J."/>
            <person name="Chu W."/>
            <person name="Stover N.A."/>
            <person name="Gregory B.D."/>
            <person name="Nowacki M."/>
            <person name="Derisi J."/>
            <person name="Roy S.W."/>
            <person name="Marshall W.F."/>
            <person name="Sood P."/>
        </authorList>
    </citation>
    <scope>NUCLEOTIDE SEQUENCE [LARGE SCALE GENOMIC DNA]</scope>
    <source>
        <strain evidence="1">WM001</strain>
    </source>
</reference>
<dbReference type="Proteomes" id="UP000187209">
    <property type="component" value="Unassembled WGS sequence"/>
</dbReference>